<evidence type="ECO:0000313" key="6">
    <source>
        <dbReference type="Proteomes" id="UP000003704"/>
    </source>
</evidence>
<dbReference type="RefSeq" id="WP_007183762.1">
    <property type="nucleotide sequence ID" value="NZ_AKGD01000001.1"/>
</dbReference>
<evidence type="ECO:0000259" key="4">
    <source>
        <dbReference type="PROSITE" id="PS50043"/>
    </source>
</evidence>
<dbReference type="AlphaFoldDB" id="I7ZFI2"/>
<keyword evidence="1" id="KW-0805">Transcription regulation</keyword>
<dbReference type="GO" id="GO:0006355">
    <property type="term" value="P:regulation of DNA-templated transcription"/>
    <property type="evidence" value="ECO:0007669"/>
    <property type="project" value="InterPro"/>
</dbReference>
<dbReference type="PANTHER" id="PTHR44688:SF16">
    <property type="entry name" value="DNA-BINDING TRANSCRIPTIONAL ACTIVATOR DEVR_DOSR"/>
    <property type="match status" value="1"/>
</dbReference>
<dbReference type="PANTHER" id="PTHR44688">
    <property type="entry name" value="DNA-BINDING TRANSCRIPTIONAL ACTIVATOR DEVR_DOSR"/>
    <property type="match status" value="1"/>
</dbReference>
<organism evidence="5 6">
    <name type="scientific">Hydrocarboniphaga effusa AP103</name>
    <dbReference type="NCBI Taxonomy" id="1172194"/>
    <lineage>
        <taxon>Bacteria</taxon>
        <taxon>Pseudomonadati</taxon>
        <taxon>Pseudomonadota</taxon>
        <taxon>Gammaproteobacteria</taxon>
        <taxon>Nevskiales</taxon>
        <taxon>Nevskiaceae</taxon>
        <taxon>Hydrocarboniphaga</taxon>
    </lineage>
</organism>
<dbReference type="CDD" id="cd06170">
    <property type="entry name" value="LuxR_C_like"/>
    <property type="match status" value="1"/>
</dbReference>
<dbReference type="PRINTS" id="PR00038">
    <property type="entry name" value="HTHLUXR"/>
</dbReference>
<dbReference type="InterPro" id="IPR041617">
    <property type="entry name" value="TPR_MalT"/>
</dbReference>
<dbReference type="GO" id="GO:0003677">
    <property type="term" value="F:DNA binding"/>
    <property type="evidence" value="ECO:0007669"/>
    <property type="project" value="UniProtKB-KW"/>
</dbReference>
<dbReference type="Proteomes" id="UP000003704">
    <property type="component" value="Unassembled WGS sequence"/>
</dbReference>
<dbReference type="EMBL" id="AKGD01000001">
    <property type="protein sequence ID" value="EIT70669.1"/>
    <property type="molecule type" value="Genomic_DNA"/>
</dbReference>
<dbReference type="Gene3D" id="1.10.10.10">
    <property type="entry name" value="Winged helix-like DNA-binding domain superfamily/Winged helix DNA-binding domain"/>
    <property type="match status" value="1"/>
</dbReference>
<dbReference type="Pfam" id="PF25873">
    <property type="entry name" value="WHD_MalT"/>
    <property type="match status" value="1"/>
</dbReference>
<dbReference type="PROSITE" id="PS50043">
    <property type="entry name" value="HTH_LUXR_2"/>
    <property type="match status" value="1"/>
</dbReference>
<evidence type="ECO:0000256" key="1">
    <source>
        <dbReference type="ARBA" id="ARBA00023015"/>
    </source>
</evidence>
<dbReference type="Pfam" id="PF00196">
    <property type="entry name" value="GerE"/>
    <property type="match status" value="1"/>
</dbReference>
<keyword evidence="6" id="KW-1185">Reference proteome</keyword>
<dbReference type="InterPro" id="IPR036388">
    <property type="entry name" value="WH-like_DNA-bd_sf"/>
</dbReference>
<keyword evidence="3" id="KW-0804">Transcription</keyword>
<dbReference type="OrthoDB" id="1123107at2"/>
<comment type="caution">
    <text evidence="5">The sequence shown here is derived from an EMBL/GenBank/DDBJ whole genome shotgun (WGS) entry which is preliminary data.</text>
</comment>
<sequence length="911" mass="101628">MTTSRPDGDRPWAQIDSHKLFAPPSYRGAVQRQQVLAPILVDPALRAVVFHAPAGHGKSTLLQQAKSTCESQGRITGWLSFDEADNDMRRFTHHLDALLRQVCNTVEAYTDAQGSAHQARRRLAEMVTARLLRLDAPVALFFDEFQALSNPAILGFFRELIERLPEPITVFIGSRAMPELGLSRLLVRGHARLLHAEQLQFTQQEAAQFFADARDLAIRDDEIEAIHRQTEGWPAALQLYRLSLANPALRQSLGDLSAYRPRELAEYLADNVLDLQTPRVRSFLLRTSLLTRLSAPLCDALLGWQDSQSILLFLERSGLFLRNLDSDLRWFRYHTLFSGFLQEQLRQSDPQQLRELHVRAAHWYHAHGLHEEAMHHAVEAGEFAFAASVMNLWSMRLVAEGHLFTVERWYDRLPLDEVGQHPDLVIKVSWALGFLRRRRKLQPLVDLLDAAEAQSSNEETKSRSAVVRSMLALVVDDVPGAFDLVHKIPVRAQDPDAFHAFELGAACNVRAFCSSAAGDYEAAREVLVLARAYNEKGQARFSGGYTQGVIGVNLLVQGELLEAMERFRAGLAEHESSDQSVSSAALVSCYLMALYDADDLAAVVALFTQYHDIIRDGVLPDFVITAYRSIARAHEALGHSSKASELLDEAESIAHLAGWPRLLYAVEWERVRRYLLRGEVDRAQLIASRIAKNPGFSLPEGTLLFSQDSEDETISRIRLAIHRGEADAALGLLANELASAQRQGRVRRLIKLLVLEALAYQRRGNSKPASRSLRRALQLAEPLGFIRCFLEEGDRLKELLGEIYPSLQDPANHSAAADAGLHRFASRLLGRVGGLTAPAVVPGKLVAADSLTDSERNILSFLARGASNKEMANRLFVSENTVKFHLKNIYSKLDAGSRLQAINTARRMGLV</sequence>
<dbReference type="InterPro" id="IPR000792">
    <property type="entry name" value="Tscrpt_reg_LuxR_C"/>
</dbReference>
<name>I7ZFI2_9GAMM</name>
<dbReference type="PATRIC" id="fig|1172194.4.peg.773"/>
<evidence type="ECO:0000313" key="5">
    <source>
        <dbReference type="EMBL" id="EIT70669.1"/>
    </source>
</evidence>
<dbReference type="SUPFAM" id="SSF52540">
    <property type="entry name" value="P-loop containing nucleoside triphosphate hydrolases"/>
    <property type="match status" value="1"/>
</dbReference>
<protein>
    <recommendedName>
        <fullName evidence="4">HTH luxR-type domain-containing protein</fullName>
    </recommendedName>
</protein>
<keyword evidence="2" id="KW-0238">DNA-binding</keyword>
<dbReference type="Gene3D" id="1.25.40.10">
    <property type="entry name" value="Tetratricopeptide repeat domain"/>
    <property type="match status" value="1"/>
</dbReference>
<dbReference type="InterPro" id="IPR016032">
    <property type="entry name" value="Sig_transdc_resp-reg_C-effctor"/>
</dbReference>
<dbReference type="SUPFAM" id="SSF46894">
    <property type="entry name" value="C-terminal effector domain of the bipartite response regulators"/>
    <property type="match status" value="1"/>
</dbReference>
<feature type="domain" description="HTH luxR-type" evidence="4">
    <location>
        <begin position="844"/>
        <end position="909"/>
    </location>
</feature>
<dbReference type="InterPro" id="IPR059106">
    <property type="entry name" value="WHD_MalT"/>
</dbReference>
<dbReference type="Pfam" id="PF17874">
    <property type="entry name" value="TPR_MalT"/>
    <property type="match status" value="1"/>
</dbReference>
<dbReference type="STRING" id="1172194.WQQ_08060"/>
<dbReference type="InterPro" id="IPR027417">
    <property type="entry name" value="P-loop_NTPase"/>
</dbReference>
<evidence type="ECO:0000256" key="3">
    <source>
        <dbReference type="ARBA" id="ARBA00023163"/>
    </source>
</evidence>
<dbReference type="SUPFAM" id="SSF48452">
    <property type="entry name" value="TPR-like"/>
    <property type="match status" value="2"/>
</dbReference>
<proteinExistence type="predicted"/>
<reference evidence="5 6" key="1">
    <citation type="journal article" date="2012" name="J. Bacteriol.">
        <title>Genome Sequence of n-Alkane-Degrading Hydrocarboniphaga effusa Strain AP103T (ATCC BAA-332T).</title>
        <authorList>
            <person name="Chang H.K."/>
            <person name="Zylstra G.J."/>
            <person name="Chae J.C."/>
        </authorList>
    </citation>
    <scope>NUCLEOTIDE SEQUENCE [LARGE SCALE GENOMIC DNA]</scope>
    <source>
        <strain evidence="5 6">AP103</strain>
    </source>
</reference>
<dbReference type="SMART" id="SM00421">
    <property type="entry name" value="HTH_LUXR"/>
    <property type="match status" value="1"/>
</dbReference>
<gene>
    <name evidence="5" type="ORF">WQQ_08060</name>
</gene>
<dbReference type="Gene3D" id="3.40.50.300">
    <property type="entry name" value="P-loop containing nucleotide triphosphate hydrolases"/>
    <property type="match status" value="1"/>
</dbReference>
<evidence type="ECO:0000256" key="2">
    <source>
        <dbReference type="ARBA" id="ARBA00023125"/>
    </source>
</evidence>
<accession>I7ZFI2</accession>
<dbReference type="InterPro" id="IPR011990">
    <property type="entry name" value="TPR-like_helical_dom_sf"/>
</dbReference>